<proteinExistence type="predicted"/>
<dbReference type="InterPro" id="IPR052209">
    <property type="entry name" value="CbiZ"/>
</dbReference>
<evidence type="ECO:0000313" key="2">
    <source>
        <dbReference type="Proteomes" id="UP000264445"/>
    </source>
</evidence>
<gene>
    <name evidence="1" type="ORF">DEA61_03315</name>
</gene>
<protein>
    <submittedName>
        <fullName evidence="1">Adenosylcobinamide kinase</fullName>
    </submittedName>
</protein>
<sequence>METIIKPDIVIIKGNFYGLSSGILGGFGEVDFVFNHTIPEKVLDEFDKLDPKEYVKKVAQDNGIEGKYFGLITAVSMERLRVVKRNEVTAFITAGVKNHNQKINAGTINIILHLEANLQDSALINAIITATEAKSMALLELGYDFTGTSTDAVVVVRNRNCSKFYEYAGPESTLGKFIWEAVKEGVKRSLKD</sequence>
<dbReference type="Proteomes" id="UP000264445">
    <property type="component" value="Unassembled WGS sequence"/>
</dbReference>
<accession>A0A117KW51</accession>
<dbReference type="EMBL" id="DOLB01000057">
    <property type="protein sequence ID" value="HBT48882.1"/>
    <property type="molecule type" value="Genomic_DNA"/>
</dbReference>
<evidence type="ECO:0000313" key="1">
    <source>
        <dbReference type="EMBL" id="HBT48882.1"/>
    </source>
</evidence>
<dbReference type="AlphaFoldDB" id="A0A117KW51"/>
<keyword evidence="1" id="KW-0418">Kinase</keyword>
<dbReference type="Pfam" id="PF01955">
    <property type="entry name" value="CbiZ"/>
    <property type="match status" value="1"/>
</dbReference>
<reference evidence="1 2" key="1">
    <citation type="journal article" date="2018" name="Nat. Biotechnol.">
        <title>A standardized bacterial taxonomy based on genome phylogeny substantially revises the tree of life.</title>
        <authorList>
            <person name="Parks D.H."/>
            <person name="Chuvochina M."/>
            <person name="Waite D.W."/>
            <person name="Rinke C."/>
            <person name="Skarshewski A."/>
            <person name="Chaumeil P.A."/>
            <person name="Hugenholtz P."/>
        </authorList>
    </citation>
    <scope>NUCLEOTIDE SEQUENCE [LARGE SCALE GENOMIC DNA]</scope>
    <source>
        <strain evidence="1">UBA12544</strain>
    </source>
</reference>
<dbReference type="RefSeq" id="WP_009609776.1">
    <property type="nucleotide sequence ID" value="NZ_DOLB01000057.1"/>
</dbReference>
<keyword evidence="1" id="KW-0808">Transferase</keyword>
<dbReference type="PANTHER" id="PTHR35336:SF5">
    <property type="entry name" value="ADENOSYLCOBINAMIDE AMIDOHYDROLASE"/>
    <property type="match status" value="1"/>
</dbReference>
<dbReference type="GO" id="GO:0016301">
    <property type="term" value="F:kinase activity"/>
    <property type="evidence" value="ECO:0007669"/>
    <property type="project" value="UniProtKB-KW"/>
</dbReference>
<name>A0A117KW51_9THEO</name>
<dbReference type="PANTHER" id="PTHR35336">
    <property type="entry name" value="ADENOSYLCOBINAMIDE AMIDOHYDROLASE"/>
    <property type="match status" value="1"/>
</dbReference>
<dbReference type="InterPro" id="IPR002808">
    <property type="entry name" value="AdoCbi_amidolase"/>
</dbReference>
<organism evidence="1 2">
    <name type="scientific">Caldanaerobacter subterraneus</name>
    <dbReference type="NCBI Taxonomy" id="911092"/>
    <lineage>
        <taxon>Bacteria</taxon>
        <taxon>Bacillati</taxon>
        <taxon>Bacillota</taxon>
        <taxon>Clostridia</taxon>
        <taxon>Thermoanaerobacterales</taxon>
        <taxon>Thermoanaerobacteraceae</taxon>
        <taxon>Caldanaerobacter</taxon>
    </lineage>
</organism>
<comment type="caution">
    <text evidence="1">The sequence shown here is derived from an EMBL/GenBank/DDBJ whole genome shotgun (WGS) entry which is preliminary data.</text>
</comment>